<feature type="transmembrane region" description="Helical" evidence="7">
    <location>
        <begin position="20"/>
        <end position="37"/>
    </location>
</feature>
<dbReference type="Proteomes" id="UP000683507">
    <property type="component" value="Chromosome"/>
</dbReference>
<comment type="subcellular location">
    <subcellularLocation>
        <location evidence="1">Cell inner membrane</location>
    </subcellularLocation>
</comment>
<keyword evidence="7" id="KW-1133">Transmembrane helix</keyword>
<evidence type="ECO:0000256" key="2">
    <source>
        <dbReference type="ARBA" id="ARBA00022475"/>
    </source>
</evidence>
<dbReference type="GO" id="GO:0008913">
    <property type="term" value="F:Kdo2-lipid IVA acyltransferase activity"/>
    <property type="evidence" value="ECO:0007669"/>
    <property type="project" value="UniProtKB-EC"/>
</dbReference>
<keyword evidence="7" id="KW-0812">Transmembrane</keyword>
<dbReference type="PANTHER" id="PTHR30606">
    <property type="entry name" value="LIPID A BIOSYNTHESIS LAUROYL ACYLTRANSFERASE"/>
    <property type="match status" value="1"/>
</dbReference>
<dbReference type="KEGG" id="ptan:CRYO30217_01973"/>
<keyword evidence="5 7" id="KW-0472">Membrane</keyword>
<gene>
    <name evidence="8" type="primary">lpxL</name>
    <name evidence="8" type="ORF">CRYO30217_01973</name>
</gene>
<dbReference type="Pfam" id="PF03279">
    <property type="entry name" value="Lip_A_acyltrans"/>
    <property type="match status" value="1"/>
</dbReference>
<protein>
    <submittedName>
        <fullName evidence="8">Lipid A biosynthesis lauroyltransferase</fullName>
        <ecNumber evidence="8">2.3.1.241</ecNumber>
    </submittedName>
</protein>
<evidence type="ECO:0000313" key="8">
    <source>
        <dbReference type="EMBL" id="CAG5082646.1"/>
    </source>
</evidence>
<dbReference type="AlphaFoldDB" id="A0A916JN43"/>
<keyword evidence="2" id="KW-1003">Cell membrane</keyword>
<dbReference type="GO" id="GO:0005886">
    <property type="term" value="C:plasma membrane"/>
    <property type="evidence" value="ECO:0007669"/>
    <property type="project" value="UniProtKB-SubCell"/>
</dbReference>
<keyword evidence="9" id="KW-1185">Reference proteome</keyword>
<dbReference type="EC" id="2.3.1.241" evidence="8"/>
<reference evidence="8" key="1">
    <citation type="submission" date="2021-04" db="EMBL/GenBank/DDBJ databases">
        <authorList>
            <person name="Rodrigo-Torres L."/>
            <person name="Arahal R. D."/>
            <person name="Lucena T."/>
        </authorList>
    </citation>
    <scope>NUCLEOTIDE SEQUENCE</scope>
    <source>
        <strain evidence="8">AS29M-1</strain>
    </source>
</reference>
<evidence type="ECO:0000256" key="1">
    <source>
        <dbReference type="ARBA" id="ARBA00004533"/>
    </source>
</evidence>
<dbReference type="RefSeq" id="WP_258542178.1">
    <property type="nucleotide sequence ID" value="NZ_OU015584.1"/>
</dbReference>
<keyword evidence="4 8" id="KW-0808">Transferase</keyword>
<keyword evidence="3" id="KW-0997">Cell inner membrane</keyword>
<dbReference type="PANTHER" id="PTHR30606:SF10">
    <property type="entry name" value="PHOSPHATIDYLINOSITOL MANNOSIDE ACYLTRANSFERASE"/>
    <property type="match status" value="1"/>
</dbReference>
<name>A0A916JN43_9FLAO</name>
<evidence type="ECO:0000313" key="9">
    <source>
        <dbReference type="Proteomes" id="UP000683507"/>
    </source>
</evidence>
<proteinExistence type="predicted"/>
<organism evidence="8 9">
    <name type="scientific">Parvicella tangerina</name>
    <dbReference type="NCBI Taxonomy" id="2829795"/>
    <lineage>
        <taxon>Bacteria</taxon>
        <taxon>Pseudomonadati</taxon>
        <taxon>Bacteroidota</taxon>
        <taxon>Flavobacteriia</taxon>
        <taxon>Flavobacteriales</taxon>
        <taxon>Parvicellaceae</taxon>
        <taxon>Parvicella</taxon>
    </lineage>
</organism>
<dbReference type="GO" id="GO:0009247">
    <property type="term" value="P:glycolipid biosynthetic process"/>
    <property type="evidence" value="ECO:0007669"/>
    <property type="project" value="UniProtKB-ARBA"/>
</dbReference>
<sequence>MGAKILYYLVLIPLSRMPFFMLYALSDFAFFMIYYIVGYRKKVVFKNLKNSFPSKDEKELKFLEKQFFKHLCDLMVESVKGFTISEKQILKRVTFKNNEVLDQFFDQGKSVIVVTGHYNNWEMVGTASGKGIKHQPLGIYKPLSNKFFDKKMRVSRERHGLIMVPMKETIDSLKKDYGRPSALLFAADQTPSNVSKCYWMMFLNQETPVFFGPEKIAKDFDLPVVYSSMYKKKRGYYDVVHQVITEEPKESGYGEITQKHVKILEEDIQLAPQFWLWSHKRWKRERPDDMPLHCS</sequence>
<dbReference type="EMBL" id="OU015584">
    <property type="protein sequence ID" value="CAG5082646.1"/>
    <property type="molecule type" value="Genomic_DNA"/>
</dbReference>
<dbReference type="InterPro" id="IPR004960">
    <property type="entry name" value="LipA_acyltrans"/>
</dbReference>
<keyword evidence="6 8" id="KW-0012">Acyltransferase</keyword>
<evidence type="ECO:0000256" key="5">
    <source>
        <dbReference type="ARBA" id="ARBA00023136"/>
    </source>
</evidence>
<evidence type="ECO:0000256" key="7">
    <source>
        <dbReference type="SAM" id="Phobius"/>
    </source>
</evidence>
<evidence type="ECO:0000256" key="6">
    <source>
        <dbReference type="ARBA" id="ARBA00023315"/>
    </source>
</evidence>
<evidence type="ECO:0000256" key="3">
    <source>
        <dbReference type="ARBA" id="ARBA00022519"/>
    </source>
</evidence>
<dbReference type="CDD" id="cd07984">
    <property type="entry name" value="LPLAT_LABLAT-like"/>
    <property type="match status" value="1"/>
</dbReference>
<evidence type="ECO:0000256" key="4">
    <source>
        <dbReference type="ARBA" id="ARBA00022679"/>
    </source>
</evidence>
<accession>A0A916JN43</accession>